<organism evidence="7 8">
    <name type="scientific">Intestinibaculum porci</name>
    <dbReference type="NCBI Taxonomy" id="2487118"/>
    <lineage>
        <taxon>Bacteria</taxon>
        <taxon>Bacillati</taxon>
        <taxon>Bacillota</taxon>
        <taxon>Erysipelotrichia</taxon>
        <taxon>Erysipelotrichales</taxon>
        <taxon>Erysipelotrichaceae</taxon>
        <taxon>Intestinibaculum</taxon>
    </lineage>
</organism>
<proteinExistence type="inferred from homology"/>
<evidence type="ECO:0000313" key="8">
    <source>
        <dbReference type="Proteomes" id="UP000268059"/>
    </source>
</evidence>
<sequence length="299" mass="33943">MEKIQNIAIVGRGAIGVIYGSLLMKKMGYKHVAFLCDAKRKARYEKQDVLFNGQPMHFQYITQGDDFYPDLIIVATKYVKIKQTIEEIRPFVHESTVIISTMNGIKSEDDLRESFGRYHVIRTIAQKMSSVYHNNQVTAHPLGELVIGAEDRNDLANLARLEEVFDYAEIPYLLSTDIKRDAYSKLMINCGVNQTCAAYHLTYGDLQKEGKYRDMVIATMREVAKVAAFEDIRLTEEDITAWMKALDAVDPQGMPSMAQDVLENRPTEIGLFAGMIVPLAHKYKVKVPYNENFLAMLGN</sequence>
<keyword evidence="8" id="KW-1185">Reference proteome</keyword>
<comment type="function">
    <text evidence="4">Catalyzes the NADPH-dependent reduction of ketopantoate into pantoic acid.</text>
</comment>
<accession>A0A3G9JCH2</accession>
<dbReference type="GO" id="GO:0015940">
    <property type="term" value="P:pantothenate biosynthetic process"/>
    <property type="evidence" value="ECO:0007669"/>
    <property type="project" value="UniProtKB-UniPathway"/>
</dbReference>
<comment type="similarity">
    <text evidence="1 4">Belongs to the ketopantoate reductase family.</text>
</comment>
<evidence type="ECO:0000256" key="2">
    <source>
        <dbReference type="ARBA" id="ARBA00022857"/>
    </source>
</evidence>
<dbReference type="Pfam" id="PF08546">
    <property type="entry name" value="ApbA_C"/>
    <property type="match status" value="1"/>
</dbReference>
<reference evidence="7 8" key="1">
    <citation type="submission" date="2018-11" db="EMBL/GenBank/DDBJ databases">
        <title>Novel Erysipelotrichaceae bacterium isolated from small intestine of a swine.</title>
        <authorList>
            <person name="Kim J.S."/>
            <person name="Choe H."/>
            <person name="Lee Y.R."/>
            <person name="Kim K.M."/>
            <person name="Park D.S."/>
        </authorList>
    </citation>
    <scope>NUCLEOTIDE SEQUENCE [LARGE SCALE GENOMIC DNA]</scope>
    <source>
        <strain evidence="7 8">SG0102</strain>
    </source>
</reference>
<evidence type="ECO:0000256" key="3">
    <source>
        <dbReference type="ARBA" id="ARBA00023002"/>
    </source>
</evidence>
<dbReference type="SUPFAM" id="SSF51735">
    <property type="entry name" value="NAD(P)-binding Rossmann-fold domains"/>
    <property type="match status" value="1"/>
</dbReference>
<dbReference type="KEGG" id="ebm:SG0102_29860"/>
<dbReference type="PANTHER" id="PTHR21708">
    <property type="entry name" value="PROBABLE 2-DEHYDROPANTOATE 2-REDUCTASE"/>
    <property type="match status" value="1"/>
</dbReference>
<evidence type="ECO:0000259" key="5">
    <source>
        <dbReference type="Pfam" id="PF02558"/>
    </source>
</evidence>
<dbReference type="Pfam" id="PF02558">
    <property type="entry name" value="ApbA"/>
    <property type="match status" value="1"/>
</dbReference>
<dbReference type="InterPro" id="IPR013752">
    <property type="entry name" value="KPA_reductase"/>
</dbReference>
<keyword evidence="4" id="KW-0566">Pantothenate biosynthesis</keyword>
<evidence type="ECO:0000313" key="7">
    <source>
        <dbReference type="EMBL" id="BBH28052.1"/>
    </source>
</evidence>
<name>A0A3G9JCH2_9FIRM</name>
<evidence type="ECO:0000259" key="6">
    <source>
        <dbReference type="Pfam" id="PF08546"/>
    </source>
</evidence>
<dbReference type="NCBIfam" id="TIGR00745">
    <property type="entry name" value="apbA_panE"/>
    <property type="match status" value="1"/>
</dbReference>
<dbReference type="InterPro" id="IPR013328">
    <property type="entry name" value="6PGD_dom2"/>
</dbReference>
<gene>
    <name evidence="7" type="primary">arbA</name>
    <name evidence="7" type="ORF">SG0102_29860</name>
</gene>
<evidence type="ECO:0000256" key="4">
    <source>
        <dbReference type="RuleBase" id="RU362068"/>
    </source>
</evidence>
<dbReference type="EC" id="1.1.1.169" evidence="4"/>
<dbReference type="Gene3D" id="1.10.1040.10">
    <property type="entry name" value="N-(1-d-carboxylethyl)-l-norvaline Dehydrogenase, domain 2"/>
    <property type="match status" value="1"/>
</dbReference>
<dbReference type="GO" id="GO:0008677">
    <property type="term" value="F:2-dehydropantoate 2-reductase activity"/>
    <property type="evidence" value="ECO:0007669"/>
    <property type="project" value="UniProtKB-EC"/>
</dbReference>
<feature type="domain" description="Ketopantoate reductase C-terminal" evidence="6">
    <location>
        <begin position="177"/>
        <end position="297"/>
    </location>
</feature>
<dbReference type="Gene3D" id="3.40.50.720">
    <property type="entry name" value="NAD(P)-binding Rossmann-like Domain"/>
    <property type="match status" value="1"/>
</dbReference>
<comment type="catalytic activity">
    <reaction evidence="4">
        <text>(R)-pantoate + NADP(+) = 2-dehydropantoate + NADPH + H(+)</text>
        <dbReference type="Rhea" id="RHEA:16233"/>
        <dbReference type="ChEBI" id="CHEBI:11561"/>
        <dbReference type="ChEBI" id="CHEBI:15378"/>
        <dbReference type="ChEBI" id="CHEBI:15980"/>
        <dbReference type="ChEBI" id="CHEBI:57783"/>
        <dbReference type="ChEBI" id="CHEBI:58349"/>
        <dbReference type="EC" id="1.1.1.169"/>
    </reaction>
</comment>
<dbReference type="AlphaFoldDB" id="A0A3G9JCH2"/>
<dbReference type="InParanoid" id="A0A3G9JCH2"/>
<dbReference type="SUPFAM" id="SSF48179">
    <property type="entry name" value="6-phosphogluconate dehydrogenase C-terminal domain-like"/>
    <property type="match status" value="1"/>
</dbReference>
<dbReference type="InterPro" id="IPR013332">
    <property type="entry name" value="KPR_N"/>
</dbReference>
<dbReference type="RefSeq" id="WP_125120723.1">
    <property type="nucleotide sequence ID" value="NZ_AP019309.1"/>
</dbReference>
<dbReference type="InterPro" id="IPR003710">
    <property type="entry name" value="ApbA"/>
</dbReference>
<dbReference type="Proteomes" id="UP000268059">
    <property type="component" value="Chromosome"/>
</dbReference>
<feature type="domain" description="Ketopantoate reductase N-terminal" evidence="5">
    <location>
        <begin position="7"/>
        <end position="149"/>
    </location>
</feature>
<dbReference type="PANTHER" id="PTHR21708:SF26">
    <property type="entry name" value="2-DEHYDROPANTOATE 2-REDUCTASE"/>
    <property type="match status" value="1"/>
</dbReference>
<dbReference type="OrthoDB" id="9793586at2"/>
<protein>
    <recommendedName>
        <fullName evidence="4">2-dehydropantoate 2-reductase</fullName>
        <ecNumber evidence="4">1.1.1.169</ecNumber>
    </recommendedName>
    <alternativeName>
        <fullName evidence="4">Ketopantoate reductase</fullName>
    </alternativeName>
</protein>
<comment type="pathway">
    <text evidence="4">Cofactor biosynthesis; (R)-pantothenate biosynthesis; (R)-pantoate from 3-methyl-2-oxobutanoate: step 2/2.</text>
</comment>
<keyword evidence="2 4" id="KW-0521">NADP</keyword>
<dbReference type="InterPro" id="IPR051402">
    <property type="entry name" value="KPR-Related"/>
</dbReference>
<dbReference type="EMBL" id="AP019309">
    <property type="protein sequence ID" value="BBH28052.1"/>
    <property type="molecule type" value="Genomic_DNA"/>
</dbReference>
<dbReference type="UniPathway" id="UPA00028">
    <property type="reaction ID" value="UER00004"/>
</dbReference>
<keyword evidence="3 4" id="KW-0560">Oxidoreductase</keyword>
<evidence type="ECO:0000256" key="1">
    <source>
        <dbReference type="ARBA" id="ARBA00007870"/>
    </source>
</evidence>
<dbReference type="InterPro" id="IPR008927">
    <property type="entry name" value="6-PGluconate_DH-like_C_sf"/>
</dbReference>
<dbReference type="GO" id="GO:0005737">
    <property type="term" value="C:cytoplasm"/>
    <property type="evidence" value="ECO:0007669"/>
    <property type="project" value="TreeGrafter"/>
</dbReference>
<dbReference type="InterPro" id="IPR036291">
    <property type="entry name" value="NAD(P)-bd_dom_sf"/>
</dbReference>